<dbReference type="AlphaFoldDB" id="X1HL14"/>
<name>X1HL14_9ZZZZ</name>
<proteinExistence type="predicted"/>
<protein>
    <submittedName>
        <fullName evidence="2">Uncharacterized protein</fullName>
    </submittedName>
</protein>
<evidence type="ECO:0000313" key="2">
    <source>
        <dbReference type="EMBL" id="GAH70172.1"/>
    </source>
</evidence>
<sequence length="39" mass="4354">MTKRGGQKNNQNARKHGFYSRALTEAEQVELDEASCVEG</sequence>
<reference evidence="2" key="1">
    <citation type="journal article" date="2014" name="Front. Microbiol.">
        <title>High frequency of phylogenetically diverse reductive dehalogenase-homologous genes in deep subseafloor sedimentary metagenomes.</title>
        <authorList>
            <person name="Kawai M."/>
            <person name="Futagami T."/>
            <person name="Toyoda A."/>
            <person name="Takaki Y."/>
            <person name="Nishi S."/>
            <person name="Hori S."/>
            <person name="Arai W."/>
            <person name="Tsubouchi T."/>
            <person name="Morono Y."/>
            <person name="Uchiyama I."/>
            <person name="Ito T."/>
            <person name="Fujiyama A."/>
            <person name="Inagaki F."/>
            <person name="Takami H."/>
        </authorList>
    </citation>
    <scope>NUCLEOTIDE SEQUENCE</scope>
    <source>
        <strain evidence="2">Expedition CK06-06</strain>
    </source>
</reference>
<organism evidence="2">
    <name type="scientific">marine sediment metagenome</name>
    <dbReference type="NCBI Taxonomy" id="412755"/>
    <lineage>
        <taxon>unclassified sequences</taxon>
        <taxon>metagenomes</taxon>
        <taxon>ecological metagenomes</taxon>
    </lineage>
</organism>
<feature type="region of interest" description="Disordered" evidence="1">
    <location>
        <begin position="1"/>
        <end position="21"/>
    </location>
</feature>
<evidence type="ECO:0000256" key="1">
    <source>
        <dbReference type="SAM" id="MobiDB-lite"/>
    </source>
</evidence>
<dbReference type="EMBL" id="BARU01031043">
    <property type="protein sequence ID" value="GAH70172.1"/>
    <property type="molecule type" value="Genomic_DNA"/>
</dbReference>
<comment type="caution">
    <text evidence="2">The sequence shown here is derived from an EMBL/GenBank/DDBJ whole genome shotgun (WGS) entry which is preliminary data.</text>
</comment>
<accession>X1HL14</accession>
<gene>
    <name evidence="2" type="ORF">S03H2_49155</name>
</gene>
<feature type="non-terminal residue" evidence="2">
    <location>
        <position position="39"/>
    </location>
</feature>